<dbReference type="GO" id="GO:0006083">
    <property type="term" value="P:acetate metabolic process"/>
    <property type="evidence" value="ECO:0007669"/>
    <property type="project" value="InterPro"/>
</dbReference>
<keyword evidence="3" id="KW-1185">Reference proteome</keyword>
<dbReference type="InterPro" id="IPR038460">
    <property type="entry name" value="AcetylCoA_hyd_C_sf"/>
</dbReference>
<feature type="domain" description="Acetyl-CoA hydrolase/transferase C-terminal" evidence="1">
    <location>
        <begin position="253"/>
        <end position="403"/>
    </location>
</feature>
<name>A0A2D2ASW6_9CAUL</name>
<dbReference type="PANTHER" id="PTHR21432">
    <property type="entry name" value="ACETYL-COA HYDROLASE-RELATED"/>
    <property type="match status" value="1"/>
</dbReference>
<dbReference type="KEGG" id="cmb:CSW64_01010"/>
<dbReference type="GO" id="GO:0008775">
    <property type="term" value="F:acetate CoA-transferase activity"/>
    <property type="evidence" value="ECO:0007669"/>
    <property type="project" value="InterPro"/>
</dbReference>
<reference evidence="2 3" key="1">
    <citation type="submission" date="2017-10" db="EMBL/GenBank/DDBJ databases">
        <title>Genome sequence of Caulobacter mirabilis FWC38.</title>
        <authorList>
            <person name="Fiebig A."/>
            <person name="Crosson S."/>
        </authorList>
    </citation>
    <scope>NUCLEOTIDE SEQUENCE [LARGE SCALE GENOMIC DNA]</scope>
    <source>
        <strain evidence="2 3">FWC 38</strain>
    </source>
</reference>
<dbReference type="Gene3D" id="3.40.1080.10">
    <property type="entry name" value="Glutaconate Coenzyme A-transferase"/>
    <property type="match status" value="1"/>
</dbReference>
<dbReference type="OrthoDB" id="9801795at2"/>
<evidence type="ECO:0000313" key="2">
    <source>
        <dbReference type="EMBL" id="ATQ41086.1"/>
    </source>
</evidence>
<dbReference type="Pfam" id="PF13336">
    <property type="entry name" value="AcetylCoA_hyd_C"/>
    <property type="match status" value="1"/>
</dbReference>
<dbReference type="InterPro" id="IPR026888">
    <property type="entry name" value="AcetylCoA_hyd_C"/>
</dbReference>
<dbReference type="Gene3D" id="3.30.750.70">
    <property type="entry name" value="4-hydroxybutyrate coenzyme like domains"/>
    <property type="match status" value="1"/>
</dbReference>
<proteinExistence type="predicted"/>
<evidence type="ECO:0000313" key="3">
    <source>
        <dbReference type="Proteomes" id="UP000228945"/>
    </source>
</evidence>
<dbReference type="Gene3D" id="3.40.1080.20">
    <property type="entry name" value="Acetyl-CoA hydrolase/transferase C-terminal domain"/>
    <property type="match status" value="1"/>
</dbReference>
<protein>
    <recommendedName>
        <fullName evidence="1">Acetyl-CoA hydrolase/transferase C-terminal domain-containing protein</fullName>
    </recommendedName>
</protein>
<dbReference type="PANTHER" id="PTHR21432:SF20">
    <property type="entry name" value="ACETYL-COA HYDROLASE"/>
    <property type="match status" value="1"/>
</dbReference>
<dbReference type="EMBL" id="CP024201">
    <property type="protein sequence ID" value="ATQ41086.1"/>
    <property type="molecule type" value="Genomic_DNA"/>
</dbReference>
<evidence type="ECO:0000259" key="1">
    <source>
        <dbReference type="Pfam" id="PF13336"/>
    </source>
</evidence>
<dbReference type="InterPro" id="IPR037171">
    <property type="entry name" value="NagB/RpiA_transferase-like"/>
</dbReference>
<dbReference type="AlphaFoldDB" id="A0A2D2ASW6"/>
<organism evidence="2 3">
    <name type="scientific">Caulobacter mirabilis</name>
    <dbReference type="NCBI Taxonomy" id="69666"/>
    <lineage>
        <taxon>Bacteria</taxon>
        <taxon>Pseudomonadati</taxon>
        <taxon>Pseudomonadota</taxon>
        <taxon>Alphaproteobacteria</taxon>
        <taxon>Caulobacterales</taxon>
        <taxon>Caulobacteraceae</taxon>
        <taxon>Caulobacter</taxon>
    </lineage>
</organism>
<dbReference type="SUPFAM" id="SSF100950">
    <property type="entry name" value="NagB/RpiA/CoA transferase-like"/>
    <property type="match status" value="1"/>
</dbReference>
<dbReference type="InterPro" id="IPR046433">
    <property type="entry name" value="ActCoA_hydro"/>
</dbReference>
<accession>A0A2D2ASW6</accession>
<gene>
    <name evidence="2" type="ORF">CSW64_01010</name>
</gene>
<dbReference type="Proteomes" id="UP000228945">
    <property type="component" value="Chromosome"/>
</dbReference>
<sequence>MDKLAELLASRLKPGEGRLFIPGGPGEPLGLLEAFRRSPDLAAGATFVGPHVPGINRTDWAGLHAEARAEGTFLSADWRPSFEAGRFALRPLTWRQTYDWLGETPLDLAVFVVSAPDSDGEVSLGVASDLAPAVLARPGLLRAAIVNPNMPHVQGATVPLSAFDLIAEDDTPLLGYDAGDLDPAFETIKQRLAEIMPTGASVQFGLGKAGVAALQALDGLKGLRIHSGMVTDPLLPVLESGALTEVVTGLAAGSPGLYARCAEDRRIRFEPSNVTHDIRVLAQIPRLVAVNSALEVDLLGQANAEFQGGRQISGTGGLTDFLRGARLSDGGLPILALPATAKGGAISRIVLRLGEGAVSVSRADVGLVITEHGVADLRGRTLDERAEALIGVAAPQHRDGLADAWAGLRRKI</sequence>